<dbReference type="InterPro" id="IPR006311">
    <property type="entry name" value="TAT_signal"/>
</dbReference>
<evidence type="ECO:0000313" key="4">
    <source>
        <dbReference type="Proteomes" id="UP001567350"/>
    </source>
</evidence>
<dbReference type="SUPFAM" id="SSF53850">
    <property type="entry name" value="Periplasmic binding protein-like II"/>
    <property type="match status" value="1"/>
</dbReference>
<dbReference type="EMBL" id="JBGJLR010000003">
    <property type="protein sequence ID" value="MEZ2738759.1"/>
    <property type="molecule type" value="Genomic_DNA"/>
</dbReference>
<comment type="caution">
    <text evidence="3">The sequence shown here is derived from an EMBL/GenBank/DDBJ whole genome shotgun (WGS) entry which is preliminary data.</text>
</comment>
<protein>
    <submittedName>
        <fullName evidence="3">Bug family tripartite tricarboxylate transporter substrate binding protein</fullName>
    </submittedName>
</protein>
<keyword evidence="4" id="KW-1185">Reference proteome</keyword>
<dbReference type="InterPro" id="IPR042100">
    <property type="entry name" value="Bug_dom1"/>
</dbReference>
<reference evidence="3 4" key="1">
    <citation type="submission" date="2024-08" db="EMBL/GenBank/DDBJ databases">
        <authorList>
            <person name="Feng Z."/>
            <person name="Ronholm J."/>
        </authorList>
    </citation>
    <scope>NUCLEOTIDE SEQUENCE [LARGE SCALE GENOMIC DNA]</scope>
    <source>
        <strain evidence="3 4">4-AB0-8</strain>
    </source>
</reference>
<sequence length="342" mass="35914">MQRNPARTTTPSTPSALSRRSALLACGAALASGLLAPAQAAGQWPEKMIKMVVAFPPGGPTDTAARLVAQSLSERLGQNVIIENRAGASGSVGTSTFIKSPADGYTLSMFGMPALLAPVLFKNNLYDVRKDFLPVATVYDLPMAIIINPRVLPDVKDLPSLIAHAKKAEPPLNFTSSGTGSFGHLSMEQLKDLGGFDMQHVAYRGSAPAVTDLIGGQIPVMFADVVAALPHIQAGKLRAIAVSSEQAKLLLPGVKSVAEQGFPGFDADTWGGLIAPLGTPQAVVDRLNQELKVALADPALQKKMLAAGAIVRYQDGATMKARLAHDYARWSKIASDKGISAQ</sequence>
<organism evidence="3 4">
    <name type="scientific">Comamonas jiangduensis</name>
    <dbReference type="NCBI Taxonomy" id="1194168"/>
    <lineage>
        <taxon>Bacteria</taxon>
        <taxon>Pseudomonadati</taxon>
        <taxon>Pseudomonadota</taxon>
        <taxon>Betaproteobacteria</taxon>
        <taxon>Burkholderiales</taxon>
        <taxon>Comamonadaceae</taxon>
        <taxon>Comamonas</taxon>
    </lineage>
</organism>
<dbReference type="Proteomes" id="UP001567350">
    <property type="component" value="Unassembled WGS sequence"/>
</dbReference>
<comment type="similarity">
    <text evidence="1">Belongs to the UPF0065 (bug) family.</text>
</comment>
<accession>A0ABV4IA73</accession>
<dbReference type="Pfam" id="PF03401">
    <property type="entry name" value="TctC"/>
    <property type="match status" value="1"/>
</dbReference>
<evidence type="ECO:0000256" key="1">
    <source>
        <dbReference type="ARBA" id="ARBA00006987"/>
    </source>
</evidence>
<evidence type="ECO:0000313" key="3">
    <source>
        <dbReference type="EMBL" id="MEZ2738759.1"/>
    </source>
</evidence>
<dbReference type="PANTHER" id="PTHR42928:SF5">
    <property type="entry name" value="BLR1237 PROTEIN"/>
    <property type="match status" value="1"/>
</dbReference>
<gene>
    <name evidence="3" type="ORF">ACBP88_04650</name>
</gene>
<keyword evidence="2" id="KW-0732">Signal</keyword>
<feature type="signal peptide" evidence="2">
    <location>
        <begin position="1"/>
        <end position="40"/>
    </location>
</feature>
<dbReference type="InterPro" id="IPR005064">
    <property type="entry name" value="BUG"/>
</dbReference>
<feature type="chain" id="PRO_5046672121" evidence="2">
    <location>
        <begin position="41"/>
        <end position="342"/>
    </location>
</feature>
<dbReference type="Gene3D" id="3.40.190.150">
    <property type="entry name" value="Bordetella uptake gene, domain 1"/>
    <property type="match status" value="1"/>
</dbReference>
<dbReference type="Gene3D" id="3.40.190.10">
    <property type="entry name" value="Periplasmic binding protein-like II"/>
    <property type="match status" value="1"/>
</dbReference>
<dbReference type="CDD" id="cd07012">
    <property type="entry name" value="PBP2_Bug_TTT"/>
    <property type="match status" value="1"/>
</dbReference>
<name>A0ABV4IA73_9BURK</name>
<dbReference type="PROSITE" id="PS51318">
    <property type="entry name" value="TAT"/>
    <property type="match status" value="1"/>
</dbReference>
<dbReference type="PANTHER" id="PTHR42928">
    <property type="entry name" value="TRICARBOXYLATE-BINDING PROTEIN"/>
    <property type="match status" value="1"/>
</dbReference>
<dbReference type="RefSeq" id="WP_370890883.1">
    <property type="nucleotide sequence ID" value="NZ_JBGJLR010000003.1"/>
</dbReference>
<proteinExistence type="inferred from homology"/>
<evidence type="ECO:0000256" key="2">
    <source>
        <dbReference type="SAM" id="SignalP"/>
    </source>
</evidence>
<dbReference type="PIRSF" id="PIRSF017082">
    <property type="entry name" value="YflP"/>
    <property type="match status" value="1"/>
</dbReference>